<dbReference type="EnsemblMetazoa" id="AALB014832-RA">
    <property type="protein sequence ID" value="AALB014832-PA"/>
    <property type="gene ID" value="AALB014832"/>
</dbReference>
<reference evidence="1 2" key="1">
    <citation type="journal article" date="2017" name="G3 (Bethesda)">
        <title>The Physical Genome Mapping of Anopheles albimanus Corrected Scaffold Misassemblies and Identified Interarm Rearrangements in Genus Anopheles.</title>
        <authorList>
            <person name="Artemov G.N."/>
            <person name="Peery A.N."/>
            <person name="Jiang X."/>
            <person name="Tu Z."/>
            <person name="Stegniy V.N."/>
            <person name="Sharakhova M.V."/>
            <person name="Sharakhov I.V."/>
        </authorList>
    </citation>
    <scope>NUCLEOTIDE SEQUENCE [LARGE SCALE GENOMIC DNA]</scope>
    <source>
        <strain evidence="1 2">ALBI9_A</strain>
    </source>
</reference>
<proteinExistence type="predicted"/>
<sequence length="100" mass="11326">MVKEIMSVPSCAQVHRYSKECRVFPIHSIAHLERAPCRRDIEGRYAMRENISLLARVRDDLKVGTTSPNCTAHGCMYNSGVNPCALRFHHGMSLRRRDGG</sequence>
<protein>
    <submittedName>
        <fullName evidence="1">Uncharacterized protein</fullName>
    </submittedName>
</protein>
<evidence type="ECO:0000313" key="2">
    <source>
        <dbReference type="Proteomes" id="UP000069272"/>
    </source>
</evidence>
<organism evidence="1 2">
    <name type="scientific">Anopheles albimanus</name>
    <name type="common">New world malaria mosquito</name>
    <dbReference type="NCBI Taxonomy" id="7167"/>
    <lineage>
        <taxon>Eukaryota</taxon>
        <taxon>Metazoa</taxon>
        <taxon>Ecdysozoa</taxon>
        <taxon>Arthropoda</taxon>
        <taxon>Hexapoda</taxon>
        <taxon>Insecta</taxon>
        <taxon>Pterygota</taxon>
        <taxon>Neoptera</taxon>
        <taxon>Endopterygota</taxon>
        <taxon>Diptera</taxon>
        <taxon>Nematocera</taxon>
        <taxon>Culicoidea</taxon>
        <taxon>Culicidae</taxon>
        <taxon>Anophelinae</taxon>
        <taxon>Anopheles</taxon>
    </lineage>
</organism>
<dbReference type="AlphaFoldDB" id="A0A182FZ08"/>
<dbReference type="Proteomes" id="UP000069272">
    <property type="component" value="Chromosome 2R"/>
</dbReference>
<dbReference type="VEuPathDB" id="VectorBase:AALB014832"/>
<evidence type="ECO:0000313" key="1">
    <source>
        <dbReference type="EnsemblMetazoa" id="AALB014832-PA"/>
    </source>
</evidence>
<name>A0A182FZ08_ANOAL</name>
<accession>A0A182FZ08</accession>
<keyword evidence="2" id="KW-1185">Reference proteome</keyword>
<reference evidence="1" key="2">
    <citation type="submission" date="2022-08" db="UniProtKB">
        <authorList>
            <consortium name="EnsemblMetazoa"/>
        </authorList>
    </citation>
    <scope>IDENTIFICATION</scope>
    <source>
        <strain evidence="1">STECLA/ALBI9_A</strain>
    </source>
</reference>